<evidence type="ECO:0000256" key="3">
    <source>
        <dbReference type="ARBA" id="ARBA00022741"/>
    </source>
</evidence>
<dbReference type="Proteomes" id="UP000566819">
    <property type="component" value="Unassembled WGS sequence"/>
</dbReference>
<keyword evidence="4" id="KW-0067">ATP-binding</keyword>
<keyword evidence="6 7" id="KW-0472">Membrane</keyword>
<dbReference type="EMBL" id="JAAMPI010000669">
    <property type="protein sequence ID" value="KAF4629494.1"/>
    <property type="molecule type" value="Genomic_DNA"/>
</dbReference>
<feature type="transmembrane region" description="Helical" evidence="7">
    <location>
        <begin position="365"/>
        <end position="389"/>
    </location>
</feature>
<dbReference type="InterPro" id="IPR036640">
    <property type="entry name" value="ABC1_TM_sf"/>
</dbReference>
<dbReference type="InterPro" id="IPR011527">
    <property type="entry name" value="ABC1_TM_dom"/>
</dbReference>
<dbReference type="InterPro" id="IPR027417">
    <property type="entry name" value="P-loop_NTPase"/>
</dbReference>
<dbReference type="AlphaFoldDB" id="A0A8H4RG65"/>
<evidence type="ECO:0000256" key="5">
    <source>
        <dbReference type="ARBA" id="ARBA00022989"/>
    </source>
</evidence>
<dbReference type="SUPFAM" id="SSF90123">
    <property type="entry name" value="ABC transporter transmembrane region"/>
    <property type="match status" value="1"/>
</dbReference>
<keyword evidence="3" id="KW-0547">Nucleotide-binding</keyword>
<comment type="caution">
    <text evidence="9">The sequence shown here is derived from an EMBL/GenBank/DDBJ whole genome shotgun (WGS) entry which is preliminary data.</text>
</comment>
<feature type="transmembrane region" description="Helical" evidence="7">
    <location>
        <begin position="97"/>
        <end position="116"/>
    </location>
</feature>
<dbReference type="PANTHER" id="PTHR24223:SF399">
    <property type="entry name" value="ABC TRANSPORTER ATNG"/>
    <property type="match status" value="1"/>
</dbReference>
<dbReference type="Pfam" id="PF00664">
    <property type="entry name" value="ABC_membrane"/>
    <property type="match status" value="1"/>
</dbReference>
<dbReference type="GO" id="GO:0016020">
    <property type="term" value="C:membrane"/>
    <property type="evidence" value="ECO:0007669"/>
    <property type="project" value="InterPro"/>
</dbReference>
<accession>A0A8H4RG65</accession>
<feature type="transmembrane region" description="Helical" evidence="7">
    <location>
        <begin position="70"/>
        <end position="91"/>
    </location>
</feature>
<dbReference type="GO" id="GO:0140359">
    <property type="term" value="F:ABC-type transporter activity"/>
    <property type="evidence" value="ECO:0007669"/>
    <property type="project" value="InterPro"/>
</dbReference>
<evidence type="ECO:0000256" key="2">
    <source>
        <dbReference type="ARBA" id="ARBA00022692"/>
    </source>
</evidence>
<keyword evidence="1" id="KW-0813">Transport</keyword>
<evidence type="ECO:0000259" key="8">
    <source>
        <dbReference type="PROSITE" id="PS50929"/>
    </source>
</evidence>
<keyword evidence="2 7" id="KW-0812">Transmembrane</keyword>
<dbReference type="Gene3D" id="3.40.50.300">
    <property type="entry name" value="P-loop containing nucleotide triphosphate hydrolases"/>
    <property type="match status" value="2"/>
</dbReference>
<name>A0A8H4RG65_9HELO</name>
<dbReference type="Gene3D" id="1.20.1560.10">
    <property type="entry name" value="ABC transporter type 1, transmembrane domain"/>
    <property type="match status" value="1"/>
</dbReference>
<keyword evidence="5 7" id="KW-1133">Transmembrane helix</keyword>
<dbReference type="InterPro" id="IPR050173">
    <property type="entry name" value="ABC_transporter_C-like"/>
</dbReference>
<gene>
    <name evidence="9" type="ORF">G7Y89_g8648</name>
</gene>
<reference evidence="9 10" key="1">
    <citation type="submission" date="2020-03" db="EMBL/GenBank/DDBJ databases">
        <title>Draft Genome Sequence of Cudoniella acicularis.</title>
        <authorList>
            <person name="Buettner E."/>
            <person name="Kellner H."/>
        </authorList>
    </citation>
    <scope>NUCLEOTIDE SEQUENCE [LARGE SCALE GENOMIC DNA]</scope>
    <source>
        <strain evidence="9 10">DSM 108380</strain>
    </source>
</reference>
<protein>
    <recommendedName>
        <fullName evidence="8">ABC transmembrane type-1 domain-containing protein</fullName>
    </recommendedName>
</protein>
<feature type="domain" description="ABC transmembrane type-1" evidence="8">
    <location>
        <begin position="290"/>
        <end position="384"/>
    </location>
</feature>
<proteinExistence type="predicted"/>
<dbReference type="InterPro" id="IPR003439">
    <property type="entry name" value="ABC_transporter-like_ATP-bd"/>
</dbReference>
<evidence type="ECO:0000313" key="9">
    <source>
        <dbReference type="EMBL" id="KAF4629494.1"/>
    </source>
</evidence>
<evidence type="ECO:0000256" key="6">
    <source>
        <dbReference type="ARBA" id="ARBA00023136"/>
    </source>
</evidence>
<dbReference type="PANTHER" id="PTHR24223">
    <property type="entry name" value="ATP-BINDING CASSETTE SUB-FAMILY C"/>
    <property type="match status" value="1"/>
</dbReference>
<dbReference type="GO" id="GO:0016887">
    <property type="term" value="F:ATP hydrolysis activity"/>
    <property type="evidence" value="ECO:0007669"/>
    <property type="project" value="InterPro"/>
</dbReference>
<feature type="transmembrane region" description="Helical" evidence="7">
    <location>
        <begin position="30"/>
        <end position="49"/>
    </location>
</feature>
<evidence type="ECO:0000256" key="4">
    <source>
        <dbReference type="ARBA" id="ARBA00022840"/>
    </source>
</evidence>
<keyword evidence="10" id="KW-1185">Reference proteome</keyword>
<dbReference type="Pfam" id="PF00005">
    <property type="entry name" value="ABC_tran"/>
    <property type="match status" value="1"/>
</dbReference>
<feature type="transmembrane region" description="Helical" evidence="7">
    <location>
        <begin position="289"/>
        <end position="312"/>
    </location>
</feature>
<dbReference type="PROSITE" id="PS50929">
    <property type="entry name" value="ABC_TM1F"/>
    <property type="match status" value="1"/>
</dbReference>
<sequence length="564" mass="62138">MDNSTYQPDTYAFGSGRPGAFNFTLLFEDGFFVIEPTSLFLIAAFTRTASLYRSPAKVITTASRQVKSTLLFAFIALNLTLLILWAITPVATTKISVPAACLYFVAAVALFILSSYEHARSVAPSTRLSKLVYLAKWRTKVKVGSRKSSFARKKVLILDDVFSGIDADTEHIFCRLFSKSGLLRRLDTTAILVTRAVSRLLSLRLPQIKRCLRCEACLKFKQTATEALDHAVEAKKPAIDVTEIEKEEATNVLARQTGDWILISIILLPQVGIKYFTGSDTTTDSNKSFMIILGITAAVSLFALALLLWQLYLDMIPRASIGLHQRLLNTVLGAPLSFFPKTDSGTTLNRFSENLGLIDNQLPNVMIAAVLQLALFLIGGGLMAATAIYSRARVRDFVTNTESEAKAIESNRPPAEWPSTGAIEILDFSASYSESSDRVVEGISLTIRPGEKLGICGRSGSGKSSPLASLFYLLEFREGSITIDGEDTAFIPREAVNIHTDSIIQAVIREEFRDCTIISVAHRPNTLVDFDRIVVLHEGRIVEFGAPQVLLSRPGSWFKELYEL</sequence>
<organism evidence="9 10">
    <name type="scientific">Cudoniella acicularis</name>
    <dbReference type="NCBI Taxonomy" id="354080"/>
    <lineage>
        <taxon>Eukaryota</taxon>
        <taxon>Fungi</taxon>
        <taxon>Dikarya</taxon>
        <taxon>Ascomycota</taxon>
        <taxon>Pezizomycotina</taxon>
        <taxon>Leotiomycetes</taxon>
        <taxon>Helotiales</taxon>
        <taxon>Tricladiaceae</taxon>
        <taxon>Cudoniella</taxon>
    </lineage>
</organism>
<evidence type="ECO:0000256" key="7">
    <source>
        <dbReference type="SAM" id="Phobius"/>
    </source>
</evidence>
<dbReference type="GO" id="GO:0005524">
    <property type="term" value="F:ATP binding"/>
    <property type="evidence" value="ECO:0007669"/>
    <property type="project" value="UniProtKB-KW"/>
</dbReference>
<evidence type="ECO:0000313" key="10">
    <source>
        <dbReference type="Proteomes" id="UP000566819"/>
    </source>
</evidence>
<dbReference type="SUPFAM" id="SSF52540">
    <property type="entry name" value="P-loop containing nucleoside triphosphate hydrolases"/>
    <property type="match status" value="1"/>
</dbReference>
<dbReference type="OrthoDB" id="6500128at2759"/>
<evidence type="ECO:0000256" key="1">
    <source>
        <dbReference type="ARBA" id="ARBA00022448"/>
    </source>
</evidence>